<evidence type="ECO:0000313" key="1">
    <source>
        <dbReference type="EMBL" id="ADG20369.1"/>
    </source>
</evidence>
<dbReference type="GeneID" id="301097600"/>
<proteinExistence type="predicted"/>
<dbReference type="HOGENOM" id="CLU_2664094_0_0_4"/>
<dbReference type="Proteomes" id="UP000002190">
    <property type="component" value="Chromosome 3"/>
</dbReference>
<dbReference type="AlphaFoldDB" id="D5WMC3"/>
<name>D5WMC3_PARAM</name>
<accession>D5WMC3</accession>
<dbReference type="RefSeq" id="WP_013094156.1">
    <property type="nucleotide sequence ID" value="NC_014119.1"/>
</dbReference>
<organism evidence="1 2">
    <name type="scientific">Paraburkholderia atlantica</name>
    <dbReference type="NCBI Taxonomy" id="2654982"/>
    <lineage>
        <taxon>Bacteria</taxon>
        <taxon>Pseudomonadati</taxon>
        <taxon>Pseudomonadota</taxon>
        <taxon>Betaproteobacteria</taxon>
        <taxon>Burkholderiales</taxon>
        <taxon>Burkholderiaceae</taxon>
        <taxon>Paraburkholderia</taxon>
    </lineage>
</organism>
<reference evidence="1 2" key="2">
    <citation type="journal article" date="2012" name="J. Bacteriol.">
        <title>Genome Sequences of Burkholderia sp. Strains CCGE1002 and H160, Isolated from Legume Nodules in Mexico and Brazil.</title>
        <authorList>
            <person name="Ormeno-Orrillo E."/>
            <person name="Rogel M.A."/>
            <person name="Chueire L.M."/>
            <person name="Tiedje J.M."/>
            <person name="Martinez-Romero E."/>
            <person name="Hungria M."/>
        </authorList>
    </citation>
    <scope>NUCLEOTIDE SEQUENCE [LARGE SCALE GENOMIC DNA]</scope>
    <source>
        <strain evidence="1 2">CCGE1002</strain>
    </source>
</reference>
<evidence type="ECO:0000313" key="2">
    <source>
        <dbReference type="Proteomes" id="UP000002190"/>
    </source>
</evidence>
<protein>
    <submittedName>
        <fullName evidence="1">Uncharacterized protein</fullName>
    </submittedName>
</protein>
<gene>
    <name evidence="1" type="ordered locus">BC1002_6528</name>
</gene>
<dbReference type="KEGG" id="bge:BC1002_6528"/>
<reference evidence="2" key="1">
    <citation type="submission" date="2010-04" db="EMBL/GenBank/DDBJ databases">
        <title>Complete sequence of chromosome 3 of Burkholderia sp. CCGE1002.</title>
        <authorList>
            <consortium name="US DOE Joint Genome Institute"/>
            <person name="Lucas S."/>
            <person name="Copeland A."/>
            <person name="Lapidus A."/>
            <person name="Cheng J.-F."/>
            <person name="Bruce D."/>
            <person name="Goodwin L."/>
            <person name="Pitluck S."/>
            <person name="Chertkov O."/>
            <person name="Detter J.C."/>
            <person name="Han C."/>
            <person name="Tapia R."/>
            <person name="Land M."/>
            <person name="Hauser L."/>
            <person name="Kyrpides N."/>
            <person name="Ovchinnikova G."/>
            <person name="Martinez-Romero E."/>
            <person name="Hernandez M.A.R."/>
            <person name="Tiedje J.M."/>
            <person name="Woyke T."/>
        </authorList>
    </citation>
    <scope>NUCLEOTIDE SEQUENCE [LARGE SCALE GENOMIC DNA]</scope>
    <source>
        <strain evidence="2">CCGE1002</strain>
    </source>
</reference>
<sequence>MKNGFVELPVTLTDEEAEEIDAQARTQGVSLPDHLSYCTRAGAFGHLHARKMLPVLGQVGTSDEADSGRQMGGVP</sequence>
<dbReference type="EMBL" id="CP002015">
    <property type="protein sequence ID" value="ADG20369.1"/>
    <property type="molecule type" value="Genomic_DNA"/>
</dbReference>
<dbReference type="STRING" id="640511.BC1002_6528"/>